<sequence>MNYPIPDSPQEIVDLRQKPVDEELVATAIAGVIKIVRSQGQSLEELTAQVLADDRVLDLQQRRWLCQLVAQAWETLPF</sequence>
<evidence type="ECO:0000313" key="2">
    <source>
        <dbReference type="Proteomes" id="UP000629098"/>
    </source>
</evidence>
<dbReference type="RefSeq" id="WP_190826120.1">
    <property type="nucleotide sequence ID" value="NZ_CAWPPI010000029.1"/>
</dbReference>
<keyword evidence="2" id="KW-1185">Reference proteome</keyword>
<reference evidence="1" key="1">
    <citation type="submission" date="2020-09" db="EMBL/GenBank/DDBJ databases">
        <title>Iningainema tapete sp. nov. (Scytonemataceae, Cyanobacteria) from greenhouses in central Florida (USA) produces two types of nodularin with biosynthetic potential for microcystin-LR and anabaenopeptins.</title>
        <authorList>
            <person name="Berthold D.E."/>
            <person name="Lefler F.W."/>
            <person name="Huang I.-S."/>
            <person name="Abdulla H."/>
            <person name="Zimba P.V."/>
            <person name="Laughinghouse H.D. IV."/>
        </authorList>
    </citation>
    <scope>NUCLEOTIDE SEQUENCE</scope>
    <source>
        <strain evidence="1">BLCCT55</strain>
    </source>
</reference>
<evidence type="ECO:0000313" key="1">
    <source>
        <dbReference type="EMBL" id="MBD2771827.1"/>
    </source>
</evidence>
<dbReference type="EMBL" id="JACXAE010000029">
    <property type="protein sequence ID" value="MBD2771827.1"/>
    <property type="molecule type" value="Genomic_DNA"/>
</dbReference>
<proteinExistence type="predicted"/>
<dbReference type="Proteomes" id="UP000629098">
    <property type="component" value="Unassembled WGS sequence"/>
</dbReference>
<name>A0A8J7BWH5_9CYAN</name>
<accession>A0A8J7BWH5</accession>
<comment type="caution">
    <text evidence="1">The sequence shown here is derived from an EMBL/GenBank/DDBJ whole genome shotgun (WGS) entry which is preliminary data.</text>
</comment>
<dbReference type="AlphaFoldDB" id="A0A8J7BWH5"/>
<protein>
    <submittedName>
        <fullName evidence="1">Uncharacterized protein</fullName>
    </submittedName>
</protein>
<organism evidence="1 2">
    <name type="scientific">Iningainema tapete BLCC-T55</name>
    <dbReference type="NCBI Taxonomy" id="2748662"/>
    <lineage>
        <taxon>Bacteria</taxon>
        <taxon>Bacillati</taxon>
        <taxon>Cyanobacteriota</taxon>
        <taxon>Cyanophyceae</taxon>
        <taxon>Nostocales</taxon>
        <taxon>Scytonemataceae</taxon>
        <taxon>Iningainema tapete</taxon>
    </lineage>
</organism>
<gene>
    <name evidence="1" type="ORF">ICL16_06905</name>
</gene>